<reference evidence="2" key="1">
    <citation type="submission" date="2018-05" db="EMBL/GenBank/DDBJ databases">
        <title>Draft genome of Mucuna pruriens seed.</title>
        <authorList>
            <person name="Nnadi N.E."/>
            <person name="Vos R."/>
            <person name="Hasami M.H."/>
            <person name="Devisetty U.K."/>
            <person name="Aguiy J.C."/>
        </authorList>
    </citation>
    <scope>NUCLEOTIDE SEQUENCE [LARGE SCALE GENOMIC DNA]</scope>
    <source>
        <strain evidence="2">JCA_2017</strain>
    </source>
</reference>
<protein>
    <recommendedName>
        <fullName evidence="1">DUF659 domain-containing protein</fullName>
    </recommendedName>
</protein>
<dbReference type="OrthoDB" id="1427999at2759"/>
<dbReference type="PANTHER" id="PTHR32166:SF74">
    <property type="entry name" value="OS05G0256350 PROTEIN"/>
    <property type="match status" value="1"/>
</dbReference>
<dbReference type="Proteomes" id="UP000257109">
    <property type="component" value="Unassembled WGS sequence"/>
</dbReference>
<dbReference type="InterPro" id="IPR007021">
    <property type="entry name" value="DUF659"/>
</dbReference>
<sequence length="307" mass="34689">MYFGDVQNLLFMASGSLPSNDQKKKTTAIAAAVGGSGTPVQSVGSSNAMFKPTGENIDIAWKWNSLKDKNNRKSVTCDFCLKTSMGGITRAKRHQLGIRGDVSAYRKIPEDIRLELKAAFEQKKAENEIYMEGVQDEGDEEDEVEEIVRHKSGKRPATSSIEVTSVLAKKKNVNVKGPLDLHFFKRPEETIQLGKNKRQTSINDACQKDARARTIQYIARFFYTNGIPFNVARSNSFKLMIEAIGNYGPHLKSPSYHELRVPLLKKELQYTKDMLKGHEEERQKYGCSIMSDDGWTNRKNRTLINFL</sequence>
<name>A0A371EVY0_MUCPR</name>
<evidence type="ECO:0000313" key="3">
    <source>
        <dbReference type="Proteomes" id="UP000257109"/>
    </source>
</evidence>
<proteinExistence type="predicted"/>
<feature type="non-terminal residue" evidence="2">
    <location>
        <position position="1"/>
    </location>
</feature>
<dbReference type="Pfam" id="PF04937">
    <property type="entry name" value="DUF659"/>
    <property type="match status" value="1"/>
</dbReference>
<feature type="non-terminal residue" evidence="2">
    <location>
        <position position="307"/>
    </location>
</feature>
<dbReference type="STRING" id="157652.A0A371EVY0"/>
<keyword evidence="3" id="KW-1185">Reference proteome</keyword>
<organism evidence="2 3">
    <name type="scientific">Mucuna pruriens</name>
    <name type="common">Velvet bean</name>
    <name type="synonym">Dolichos pruriens</name>
    <dbReference type="NCBI Taxonomy" id="157652"/>
    <lineage>
        <taxon>Eukaryota</taxon>
        <taxon>Viridiplantae</taxon>
        <taxon>Streptophyta</taxon>
        <taxon>Embryophyta</taxon>
        <taxon>Tracheophyta</taxon>
        <taxon>Spermatophyta</taxon>
        <taxon>Magnoliopsida</taxon>
        <taxon>eudicotyledons</taxon>
        <taxon>Gunneridae</taxon>
        <taxon>Pentapetalae</taxon>
        <taxon>rosids</taxon>
        <taxon>fabids</taxon>
        <taxon>Fabales</taxon>
        <taxon>Fabaceae</taxon>
        <taxon>Papilionoideae</taxon>
        <taxon>50 kb inversion clade</taxon>
        <taxon>NPAAA clade</taxon>
        <taxon>indigoferoid/millettioid clade</taxon>
        <taxon>Phaseoleae</taxon>
        <taxon>Mucuna</taxon>
    </lineage>
</organism>
<gene>
    <name evidence="2" type="ORF">CR513_50593</name>
</gene>
<accession>A0A371EVY0</accession>
<dbReference type="PANTHER" id="PTHR32166">
    <property type="entry name" value="OSJNBA0013A04.12 PROTEIN"/>
    <property type="match status" value="1"/>
</dbReference>
<dbReference type="EMBL" id="QJKJ01011802">
    <property type="protein sequence ID" value="RDX70192.1"/>
    <property type="molecule type" value="Genomic_DNA"/>
</dbReference>
<feature type="domain" description="DUF659" evidence="1">
    <location>
        <begin position="254"/>
        <end position="307"/>
    </location>
</feature>
<comment type="caution">
    <text evidence="2">The sequence shown here is derived from an EMBL/GenBank/DDBJ whole genome shotgun (WGS) entry which is preliminary data.</text>
</comment>
<evidence type="ECO:0000313" key="2">
    <source>
        <dbReference type="EMBL" id="RDX70192.1"/>
    </source>
</evidence>
<dbReference type="AlphaFoldDB" id="A0A371EVY0"/>
<evidence type="ECO:0000259" key="1">
    <source>
        <dbReference type="Pfam" id="PF04937"/>
    </source>
</evidence>